<name>A0ACB0IQ30_TRIPR</name>
<protein>
    <submittedName>
        <fullName evidence="1">Uncharacterized protein</fullName>
    </submittedName>
</protein>
<organism evidence="1 2">
    <name type="scientific">Trifolium pratense</name>
    <name type="common">Red clover</name>
    <dbReference type="NCBI Taxonomy" id="57577"/>
    <lineage>
        <taxon>Eukaryota</taxon>
        <taxon>Viridiplantae</taxon>
        <taxon>Streptophyta</taxon>
        <taxon>Embryophyta</taxon>
        <taxon>Tracheophyta</taxon>
        <taxon>Spermatophyta</taxon>
        <taxon>Magnoliopsida</taxon>
        <taxon>eudicotyledons</taxon>
        <taxon>Gunneridae</taxon>
        <taxon>Pentapetalae</taxon>
        <taxon>rosids</taxon>
        <taxon>fabids</taxon>
        <taxon>Fabales</taxon>
        <taxon>Fabaceae</taxon>
        <taxon>Papilionoideae</taxon>
        <taxon>50 kb inversion clade</taxon>
        <taxon>NPAAA clade</taxon>
        <taxon>Hologalegina</taxon>
        <taxon>IRL clade</taxon>
        <taxon>Trifolieae</taxon>
        <taxon>Trifolium</taxon>
    </lineage>
</organism>
<evidence type="ECO:0000313" key="2">
    <source>
        <dbReference type="Proteomes" id="UP001177021"/>
    </source>
</evidence>
<sequence length="382" mass="44596">MMNSLGRRGMEEKYFPHDLIIIQILPRLSVKSLLRFKCVHKSWFSLISDPHFTNSHFQITTAKHTHRIMFMSYSIAKTLSLDFESKIHFYFASQIPSPDFKFSYVDFLNKIITSCRGFIFLHLSSKFHLWNPCTGAHKQIPLSPNELNVDNFCYLYGFGYDQFRDDYLVVSVSNDITINYGVNSQLEVFSLRDNTWREIEGNFPYFSNTWTDDSPRVGLLFGGDIHWLVAKMAPDEDSSDDIILTFDLMERKLLEMPYPDDFDFVLYDNCALWVFGEFFSLWVSDHVNCSVEIWVMKEYKVHSSWTKTLYFSIEGLSTWYFYPICSTKTGDIVGTDGENVLQKYNGQGQLIEHESYCEDPLDFLVTLYTESLLSLPVDNMQV</sequence>
<dbReference type="Proteomes" id="UP001177021">
    <property type="component" value="Unassembled WGS sequence"/>
</dbReference>
<proteinExistence type="predicted"/>
<dbReference type="EMBL" id="CASHSV030000002">
    <property type="protein sequence ID" value="CAJ2634608.1"/>
    <property type="molecule type" value="Genomic_DNA"/>
</dbReference>
<gene>
    <name evidence="1" type="ORF">MILVUS5_LOCUS5460</name>
</gene>
<comment type="caution">
    <text evidence="1">The sequence shown here is derived from an EMBL/GenBank/DDBJ whole genome shotgun (WGS) entry which is preliminary data.</text>
</comment>
<evidence type="ECO:0000313" key="1">
    <source>
        <dbReference type="EMBL" id="CAJ2634608.1"/>
    </source>
</evidence>
<accession>A0ACB0IQ30</accession>
<reference evidence="1" key="1">
    <citation type="submission" date="2023-10" db="EMBL/GenBank/DDBJ databases">
        <authorList>
            <person name="Rodriguez Cubillos JULIANA M."/>
            <person name="De Vega J."/>
        </authorList>
    </citation>
    <scope>NUCLEOTIDE SEQUENCE</scope>
</reference>
<keyword evidence="2" id="KW-1185">Reference proteome</keyword>